<evidence type="ECO:0000313" key="4">
    <source>
        <dbReference type="Proteomes" id="UP001595896"/>
    </source>
</evidence>
<dbReference type="RefSeq" id="WP_377909065.1">
    <property type="nucleotide sequence ID" value="NZ_JBHSGK010000005.1"/>
</dbReference>
<gene>
    <name evidence="3" type="ORF">ACFO4L_07470</name>
</gene>
<organism evidence="3 4">
    <name type="scientific">Bacillus daqingensis</name>
    <dbReference type="NCBI Taxonomy" id="872396"/>
    <lineage>
        <taxon>Bacteria</taxon>
        <taxon>Bacillati</taxon>
        <taxon>Bacillota</taxon>
        <taxon>Bacilli</taxon>
        <taxon>Bacillales</taxon>
        <taxon>Bacillaceae</taxon>
        <taxon>Bacillus</taxon>
    </lineage>
</organism>
<dbReference type="InterPro" id="IPR001920">
    <property type="entry name" value="Asp/Glu_race"/>
</dbReference>
<accession>A0ABV9NSS3</accession>
<keyword evidence="2" id="KW-0413">Isomerase</keyword>
<comment type="similarity">
    <text evidence="1">Belongs to the aspartate/glutamate racemases family.</text>
</comment>
<dbReference type="SUPFAM" id="SSF53681">
    <property type="entry name" value="Aspartate/glutamate racemase"/>
    <property type="match status" value="2"/>
</dbReference>
<evidence type="ECO:0000313" key="3">
    <source>
        <dbReference type="EMBL" id="MFC4736422.1"/>
    </source>
</evidence>
<dbReference type="NCBIfam" id="TIGR00035">
    <property type="entry name" value="asp_race"/>
    <property type="match status" value="1"/>
</dbReference>
<protein>
    <submittedName>
        <fullName evidence="3">Aspartate/glutamate racemase family protein</fullName>
    </submittedName>
</protein>
<dbReference type="InterPro" id="IPR015942">
    <property type="entry name" value="Asp/Glu/hydantoin_racemase"/>
</dbReference>
<dbReference type="EMBL" id="JBHSGK010000005">
    <property type="protein sequence ID" value="MFC4736422.1"/>
    <property type="molecule type" value="Genomic_DNA"/>
</dbReference>
<proteinExistence type="inferred from homology"/>
<dbReference type="Proteomes" id="UP001595896">
    <property type="component" value="Unassembled WGS sequence"/>
</dbReference>
<comment type="caution">
    <text evidence="3">The sequence shown here is derived from an EMBL/GenBank/DDBJ whole genome shotgun (WGS) entry which is preliminary data.</text>
</comment>
<dbReference type="PANTHER" id="PTHR21198">
    <property type="entry name" value="GLUTAMATE RACEMASE"/>
    <property type="match status" value="1"/>
</dbReference>
<name>A0ABV9NSS3_9BACI</name>
<evidence type="ECO:0000256" key="1">
    <source>
        <dbReference type="ARBA" id="ARBA00007847"/>
    </source>
</evidence>
<reference evidence="4" key="1">
    <citation type="journal article" date="2019" name="Int. J. Syst. Evol. Microbiol.">
        <title>The Global Catalogue of Microorganisms (GCM) 10K type strain sequencing project: providing services to taxonomists for standard genome sequencing and annotation.</title>
        <authorList>
            <consortium name="The Broad Institute Genomics Platform"/>
            <consortium name="The Broad Institute Genome Sequencing Center for Infectious Disease"/>
            <person name="Wu L."/>
            <person name="Ma J."/>
        </authorList>
    </citation>
    <scope>NUCLEOTIDE SEQUENCE [LARGE SCALE GENOMIC DNA]</scope>
    <source>
        <strain evidence="4">JCM 12165</strain>
    </source>
</reference>
<dbReference type="Gene3D" id="3.40.50.1860">
    <property type="match status" value="2"/>
</dbReference>
<evidence type="ECO:0000256" key="2">
    <source>
        <dbReference type="ARBA" id="ARBA00023235"/>
    </source>
</evidence>
<dbReference type="InterPro" id="IPR004380">
    <property type="entry name" value="Asp_race"/>
</dbReference>
<keyword evidence="4" id="KW-1185">Reference proteome</keyword>
<dbReference type="Pfam" id="PF01177">
    <property type="entry name" value="Asp_Glu_race"/>
    <property type="match status" value="1"/>
</dbReference>
<sequence length="233" mass="25573">MQKPERMLRKAGLIGGMSWETTAMYYRLLQEQTQQTFGSGVSLPCLIDSLPFHEVTTYQHDGDWDAVGRMLADSAVRLEQSGARFIGILSNTVHLRIRDVEQAVSIPVMSITEAAAAAVSASRILVLGTSFTVDHRLYDQALRDRGIEPIYLPAPLQQDLHKKIFSELTSGIVTADTEALVERCARHGRDAGCTSMLLGCTELELAAKSDILPFVSTVQAHVDRLFQEAVSGV</sequence>
<dbReference type="PANTHER" id="PTHR21198:SF7">
    <property type="entry name" value="ASPARTATE-GLUTAMATE RACEMASE FAMILY"/>
    <property type="match status" value="1"/>
</dbReference>